<comment type="caution">
    <text evidence="2">The sequence shown here is derived from an EMBL/GenBank/DDBJ whole genome shotgun (WGS) entry which is preliminary data.</text>
</comment>
<protein>
    <submittedName>
        <fullName evidence="2">Uncharacterized protein</fullName>
    </submittedName>
</protein>
<feature type="region of interest" description="Disordered" evidence="1">
    <location>
        <begin position="1"/>
        <end position="40"/>
    </location>
</feature>
<feature type="compositionally biased region" description="Low complexity" evidence="1">
    <location>
        <begin position="11"/>
        <end position="23"/>
    </location>
</feature>
<evidence type="ECO:0000313" key="2">
    <source>
        <dbReference type="EMBL" id="KAK7374991.1"/>
    </source>
</evidence>
<sequence>MEDPARGNMDSSGSSHSISVGGKSTMGGGSSRGSGWTSFDLDVLAEPTANENEIGKEVAQPNPPNTLDNSVAYLEEAQEALSQAPAQAEGAQPPLTLIKK</sequence>
<organism evidence="2 3">
    <name type="scientific">Phaseolus coccineus</name>
    <name type="common">Scarlet runner bean</name>
    <name type="synonym">Phaseolus multiflorus</name>
    <dbReference type="NCBI Taxonomy" id="3886"/>
    <lineage>
        <taxon>Eukaryota</taxon>
        <taxon>Viridiplantae</taxon>
        <taxon>Streptophyta</taxon>
        <taxon>Embryophyta</taxon>
        <taxon>Tracheophyta</taxon>
        <taxon>Spermatophyta</taxon>
        <taxon>Magnoliopsida</taxon>
        <taxon>eudicotyledons</taxon>
        <taxon>Gunneridae</taxon>
        <taxon>Pentapetalae</taxon>
        <taxon>rosids</taxon>
        <taxon>fabids</taxon>
        <taxon>Fabales</taxon>
        <taxon>Fabaceae</taxon>
        <taxon>Papilionoideae</taxon>
        <taxon>50 kb inversion clade</taxon>
        <taxon>NPAAA clade</taxon>
        <taxon>indigoferoid/millettioid clade</taxon>
        <taxon>Phaseoleae</taxon>
        <taxon>Phaseolus</taxon>
    </lineage>
</organism>
<evidence type="ECO:0000256" key="1">
    <source>
        <dbReference type="SAM" id="MobiDB-lite"/>
    </source>
</evidence>
<accession>A0AAN9RJF5</accession>
<feature type="compositionally biased region" description="Low complexity" evidence="1">
    <location>
        <begin position="83"/>
        <end position="94"/>
    </location>
</feature>
<feature type="region of interest" description="Disordered" evidence="1">
    <location>
        <begin position="80"/>
        <end position="100"/>
    </location>
</feature>
<dbReference type="EMBL" id="JAYMYR010000003">
    <property type="protein sequence ID" value="KAK7374991.1"/>
    <property type="molecule type" value="Genomic_DNA"/>
</dbReference>
<gene>
    <name evidence="2" type="ORF">VNO80_08435</name>
</gene>
<evidence type="ECO:0000313" key="3">
    <source>
        <dbReference type="Proteomes" id="UP001374584"/>
    </source>
</evidence>
<reference evidence="2 3" key="1">
    <citation type="submission" date="2024-01" db="EMBL/GenBank/DDBJ databases">
        <title>The genomes of 5 underutilized Papilionoideae crops provide insights into root nodulation and disease resistanc.</title>
        <authorList>
            <person name="Jiang F."/>
        </authorList>
    </citation>
    <scope>NUCLEOTIDE SEQUENCE [LARGE SCALE GENOMIC DNA]</scope>
    <source>
        <strain evidence="2">JINMINGXINNONG_FW02</strain>
        <tissue evidence="2">Leaves</tissue>
    </source>
</reference>
<dbReference type="AlphaFoldDB" id="A0AAN9RJF5"/>
<dbReference type="Proteomes" id="UP001374584">
    <property type="component" value="Unassembled WGS sequence"/>
</dbReference>
<name>A0AAN9RJF5_PHACN</name>
<proteinExistence type="predicted"/>
<keyword evidence="3" id="KW-1185">Reference proteome</keyword>